<evidence type="ECO:0000313" key="2">
    <source>
        <dbReference type="Proteomes" id="UP000467322"/>
    </source>
</evidence>
<sequence>MGMHTIAPESRTDISVFLITPDSKERGGREQLSRLMEESLRNVTANRIEVFRLPRLQVKTRMLERLSGRIDGITAETEAYLLKRLSQISPDCIFIDGSNLGRLARLLRKSGITLPIVTFYHNVEARFFFDALRAAPSVRALGVLFANTMGERWAAKYSHRRVLLNERDARLHARLYRRAGTDLLPMALRDQYDPTAAMAERPWDKPYALFVGGGFYANFEGMAWYAEKVAPYAPLDTVVIGRGMNVHRTRLERWGGVHVVGEVDEMAIWYAHAQIIVAPILSGSGMKTKVAEALMHGKPIAGTAEAFEGYDLVADEGLDCCTTPADFLGVLQGAVSVEAGFDPELRRRYVQYHSGDSMRATLKRILENACRHKIT</sequence>
<reference evidence="1 2" key="1">
    <citation type="submission" date="2019-12" db="EMBL/GenBank/DDBJ databases">
        <title>Maritimibacter sp. nov. sp. isolated from sea sand.</title>
        <authorList>
            <person name="Kim J."/>
            <person name="Jeong S.E."/>
            <person name="Jung H.S."/>
            <person name="Jeon C.O."/>
        </authorList>
    </citation>
    <scope>NUCLEOTIDE SEQUENCE [LARGE SCALE GENOMIC DNA]</scope>
    <source>
        <strain evidence="1 2">DP07</strain>
    </source>
</reference>
<dbReference type="Pfam" id="PF13692">
    <property type="entry name" value="Glyco_trans_1_4"/>
    <property type="match status" value="1"/>
</dbReference>
<accession>A0A845M7R1</accession>
<dbReference type="Proteomes" id="UP000467322">
    <property type="component" value="Unassembled WGS sequence"/>
</dbReference>
<name>A0A845M7R1_9RHOB</name>
<protein>
    <submittedName>
        <fullName evidence="1">Glycosyltransferase</fullName>
    </submittedName>
</protein>
<dbReference type="GO" id="GO:0016740">
    <property type="term" value="F:transferase activity"/>
    <property type="evidence" value="ECO:0007669"/>
    <property type="project" value="UniProtKB-KW"/>
</dbReference>
<gene>
    <name evidence="1" type="ORF">GQE99_12465</name>
</gene>
<dbReference type="AlphaFoldDB" id="A0A845M7R1"/>
<dbReference type="EMBL" id="WTUX01000017">
    <property type="protein sequence ID" value="MZR13827.1"/>
    <property type="molecule type" value="Genomic_DNA"/>
</dbReference>
<proteinExistence type="predicted"/>
<dbReference type="SUPFAM" id="SSF53756">
    <property type="entry name" value="UDP-Glycosyltransferase/glycogen phosphorylase"/>
    <property type="match status" value="1"/>
</dbReference>
<evidence type="ECO:0000313" key="1">
    <source>
        <dbReference type="EMBL" id="MZR13827.1"/>
    </source>
</evidence>
<dbReference type="RefSeq" id="WP_235917226.1">
    <property type="nucleotide sequence ID" value="NZ_WTUX01000017.1"/>
</dbReference>
<dbReference type="Gene3D" id="3.40.50.2000">
    <property type="entry name" value="Glycogen Phosphorylase B"/>
    <property type="match status" value="2"/>
</dbReference>
<comment type="caution">
    <text evidence="1">The sequence shown here is derived from an EMBL/GenBank/DDBJ whole genome shotgun (WGS) entry which is preliminary data.</text>
</comment>
<organism evidence="1 2">
    <name type="scientific">Maritimibacter harenae</name>
    <dbReference type="NCBI Taxonomy" id="2606218"/>
    <lineage>
        <taxon>Bacteria</taxon>
        <taxon>Pseudomonadati</taxon>
        <taxon>Pseudomonadota</taxon>
        <taxon>Alphaproteobacteria</taxon>
        <taxon>Rhodobacterales</taxon>
        <taxon>Roseobacteraceae</taxon>
        <taxon>Maritimibacter</taxon>
    </lineage>
</organism>
<keyword evidence="2" id="KW-1185">Reference proteome</keyword>
<keyword evidence="1" id="KW-0808">Transferase</keyword>